<dbReference type="Proteomes" id="UP000503313">
    <property type="component" value="Chromosome"/>
</dbReference>
<keyword evidence="1" id="KW-1133">Transmembrane helix</keyword>
<keyword evidence="1" id="KW-0472">Membrane</keyword>
<feature type="transmembrane region" description="Helical" evidence="1">
    <location>
        <begin position="24"/>
        <end position="43"/>
    </location>
</feature>
<keyword evidence="1" id="KW-0812">Transmembrane</keyword>
<gene>
    <name evidence="2" type="ORF">ADFLV_1484</name>
</gene>
<dbReference type="AlphaFoldDB" id="A0AAE7BFA9"/>
<evidence type="ECO:0000256" key="1">
    <source>
        <dbReference type="SAM" id="Phobius"/>
    </source>
</evidence>
<dbReference type="Pfam" id="PF14899">
    <property type="entry name" value="DUF4492"/>
    <property type="match status" value="1"/>
</dbReference>
<reference evidence="2 3" key="1">
    <citation type="submission" date="2020-05" db="EMBL/GenBank/DDBJ databases">
        <title>Complete genome sequencing of Campylobacter and Arcobacter type strains.</title>
        <authorList>
            <person name="Miller W.G."/>
            <person name="Yee E."/>
        </authorList>
    </citation>
    <scope>NUCLEOTIDE SEQUENCE [LARGE SCALE GENOMIC DNA]</scope>
    <source>
        <strain evidence="2 3">LMG 25694</strain>
    </source>
</reference>
<evidence type="ECO:0000313" key="3">
    <source>
        <dbReference type="Proteomes" id="UP000503313"/>
    </source>
</evidence>
<proteinExistence type="predicted"/>
<evidence type="ECO:0000313" key="2">
    <source>
        <dbReference type="EMBL" id="QKF77508.1"/>
    </source>
</evidence>
<dbReference type="EMBL" id="CP053835">
    <property type="protein sequence ID" value="QKF77508.1"/>
    <property type="molecule type" value="Genomic_DNA"/>
</dbReference>
<name>A0AAE7BFA9_9BACT</name>
<dbReference type="KEGG" id="adz:ADFLV_1484"/>
<keyword evidence="3" id="KW-1185">Reference proteome</keyword>
<organism evidence="2 3">
    <name type="scientific">Arcobacter defluvii</name>
    <dbReference type="NCBI Taxonomy" id="873191"/>
    <lineage>
        <taxon>Bacteria</taxon>
        <taxon>Pseudomonadati</taxon>
        <taxon>Campylobacterota</taxon>
        <taxon>Epsilonproteobacteria</taxon>
        <taxon>Campylobacterales</taxon>
        <taxon>Arcobacteraceae</taxon>
        <taxon>Arcobacter</taxon>
    </lineage>
</organism>
<dbReference type="InterPro" id="IPR027853">
    <property type="entry name" value="DUF4492"/>
</dbReference>
<accession>A0AAE7BFA9</accession>
<sequence>MNTIRNIYYFYLNGFRNMTIGKTLWKIIIIKLFVILIFLNYFIHDKSLNTEYKTYDEKVDFVYKNLTKKN</sequence>
<protein>
    <submittedName>
        <fullName evidence="2">DUF4492 domain-containing protein</fullName>
    </submittedName>
</protein>